<accession>A0A1F7XKN4</accession>
<evidence type="ECO:0008006" key="6">
    <source>
        <dbReference type="Google" id="ProtNLM"/>
    </source>
</evidence>
<evidence type="ECO:0000259" key="3">
    <source>
        <dbReference type="Pfam" id="PF05193"/>
    </source>
</evidence>
<dbReference type="Proteomes" id="UP000177382">
    <property type="component" value="Unassembled WGS sequence"/>
</dbReference>
<dbReference type="InterPro" id="IPR007863">
    <property type="entry name" value="Peptidase_M16_C"/>
</dbReference>
<gene>
    <name evidence="4" type="ORF">A2V97_01780</name>
</gene>
<dbReference type="SUPFAM" id="SSF63411">
    <property type="entry name" value="LuxS/MPP-like metallohydrolase"/>
    <property type="match status" value="2"/>
</dbReference>
<feature type="domain" description="Peptidase M16 N-terminal" evidence="2">
    <location>
        <begin position="22"/>
        <end position="162"/>
    </location>
</feature>
<dbReference type="EMBL" id="MGFX01000006">
    <property type="protein sequence ID" value="OGM15339.1"/>
    <property type="molecule type" value="Genomic_DNA"/>
</dbReference>
<evidence type="ECO:0000259" key="2">
    <source>
        <dbReference type="Pfam" id="PF00675"/>
    </source>
</evidence>
<protein>
    <recommendedName>
        <fullName evidence="6">Peptidase M16</fullName>
    </recommendedName>
</protein>
<dbReference type="Gene3D" id="3.30.830.10">
    <property type="entry name" value="Metalloenzyme, LuxS/M16 peptidase-like"/>
    <property type="match status" value="2"/>
</dbReference>
<dbReference type="InterPro" id="IPR011249">
    <property type="entry name" value="Metalloenz_LuxS/M16"/>
</dbReference>
<evidence type="ECO:0000256" key="1">
    <source>
        <dbReference type="ARBA" id="ARBA00007261"/>
    </source>
</evidence>
<dbReference type="STRING" id="1802485.A2V97_01780"/>
<dbReference type="GO" id="GO:0046872">
    <property type="term" value="F:metal ion binding"/>
    <property type="evidence" value="ECO:0007669"/>
    <property type="project" value="InterPro"/>
</dbReference>
<comment type="caution">
    <text evidence="4">The sequence shown here is derived from an EMBL/GenBank/DDBJ whole genome shotgun (WGS) entry which is preliminary data.</text>
</comment>
<evidence type="ECO:0000313" key="4">
    <source>
        <dbReference type="EMBL" id="OGM15339.1"/>
    </source>
</evidence>
<reference evidence="4 5" key="1">
    <citation type="journal article" date="2016" name="Nat. Commun.">
        <title>Thousands of microbial genomes shed light on interconnected biogeochemical processes in an aquifer system.</title>
        <authorList>
            <person name="Anantharaman K."/>
            <person name="Brown C.T."/>
            <person name="Hug L.A."/>
            <person name="Sharon I."/>
            <person name="Castelle C.J."/>
            <person name="Probst A.J."/>
            <person name="Thomas B.C."/>
            <person name="Singh A."/>
            <person name="Wilkins M.J."/>
            <person name="Karaoz U."/>
            <person name="Brodie E.L."/>
            <person name="Williams K.H."/>
            <person name="Hubbard S.S."/>
            <person name="Banfield J.F."/>
        </authorList>
    </citation>
    <scope>NUCLEOTIDE SEQUENCE [LARGE SCALE GENOMIC DNA]</scope>
</reference>
<sequence length="424" mass="48224">MIKKSRIILSNGLPLVTVEIPESKSLVTSFWTKAGSRADPEDKAGLAHFLEHLLIKKTKSFPSDQKLAEVLEKFGAFKNGSTDKDTLSITITSAAKDLPLTTNILSEMVFNPLIDKEGFRAEKKIILQEQARKHSLPDELVWEAWFKIFFSPTPLTRPVIGTTNSMVGIKQEDSIGFWSRYFNSRNSILLISGGLETKDAQKMAQKYFGKFKLGRSQDFPTYEFGGHRRIIVEEKNLPRTNMLMSFRIPGGPISKETYPLLVLKNILSGGWSSRISQRLRVKESLVYGWHSFIKSFLDTGAFIFVLASASKDFTKMVNTFCEEIVSIRENGIKESELELAKGFMEGTILSRVETSWDYADWYAYDELHWPSYVESVEERVMNIKKVSKEDVERVAKKYLTGSNWHLAVVGDVKENEIKVDLIFS</sequence>
<proteinExistence type="inferred from homology"/>
<feature type="domain" description="Peptidase M16 C-terminal" evidence="3">
    <location>
        <begin position="171"/>
        <end position="341"/>
    </location>
</feature>
<evidence type="ECO:0000313" key="5">
    <source>
        <dbReference type="Proteomes" id="UP000177382"/>
    </source>
</evidence>
<dbReference type="InterPro" id="IPR011765">
    <property type="entry name" value="Pept_M16_N"/>
</dbReference>
<dbReference type="Pfam" id="PF05193">
    <property type="entry name" value="Peptidase_M16_C"/>
    <property type="match status" value="1"/>
</dbReference>
<name>A0A1F7XKN4_9BACT</name>
<comment type="similarity">
    <text evidence="1">Belongs to the peptidase M16 family.</text>
</comment>
<dbReference type="PANTHER" id="PTHR11851">
    <property type="entry name" value="METALLOPROTEASE"/>
    <property type="match status" value="1"/>
</dbReference>
<dbReference type="Pfam" id="PF00675">
    <property type="entry name" value="Peptidase_M16"/>
    <property type="match status" value="1"/>
</dbReference>
<organism evidence="4 5">
    <name type="scientific">Candidatus Woesebacteria bacterium RBG_16_42_24</name>
    <dbReference type="NCBI Taxonomy" id="1802485"/>
    <lineage>
        <taxon>Bacteria</taxon>
        <taxon>Candidatus Woeseibacteriota</taxon>
    </lineage>
</organism>
<dbReference type="InterPro" id="IPR050361">
    <property type="entry name" value="MPP/UQCRC_Complex"/>
</dbReference>
<dbReference type="AlphaFoldDB" id="A0A1F7XKN4"/>
<dbReference type="PANTHER" id="PTHR11851:SF49">
    <property type="entry name" value="MITOCHONDRIAL-PROCESSING PEPTIDASE SUBUNIT ALPHA"/>
    <property type="match status" value="1"/>
</dbReference>